<gene>
    <name evidence="1" type="ORF">ST44_10660</name>
</gene>
<dbReference type="Proteomes" id="UP000032046">
    <property type="component" value="Unassembled WGS sequence"/>
</dbReference>
<dbReference type="Gene3D" id="3.60.40.10">
    <property type="entry name" value="PPM-type phosphatase domain"/>
    <property type="match status" value="1"/>
</dbReference>
<dbReference type="RefSeq" id="WP_042519913.1">
    <property type="nucleotide sequence ID" value="NZ_JXQK01000079.1"/>
</dbReference>
<protein>
    <submittedName>
        <fullName evidence="1">Contig79, whole genome shotgun sequence</fullName>
    </submittedName>
</protein>
<dbReference type="STRING" id="1602171.ST44_10660"/>
<name>A0A0D0HB00_9BACT</name>
<keyword evidence="2" id="KW-1185">Reference proteome</keyword>
<organism evidence="1 2">
    <name type="scientific">Prevotella pectinovora</name>
    <dbReference type="NCBI Taxonomy" id="1602169"/>
    <lineage>
        <taxon>Bacteria</taxon>
        <taxon>Pseudomonadati</taxon>
        <taxon>Bacteroidota</taxon>
        <taxon>Bacteroidia</taxon>
        <taxon>Bacteroidales</taxon>
        <taxon>Prevotellaceae</taxon>
        <taxon>Prevotella</taxon>
    </lineage>
</organism>
<evidence type="ECO:0000313" key="2">
    <source>
        <dbReference type="Proteomes" id="UP000032046"/>
    </source>
</evidence>
<proteinExistence type="predicted"/>
<dbReference type="EMBL" id="JXQK01000079">
    <property type="protein sequence ID" value="KIP60589.1"/>
    <property type="molecule type" value="Genomic_DNA"/>
</dbReference>
<dbReference type="AlphaFoldDB" id="A0A0D0HB00"/>
<sequence length="270" mass="30589">MTIIEQKTEGKAGRLLNEDGITADDNFVAVVDGSTSKTELKVNPEMSNGRYCMLAIIKAIKKMQRDICMERFCEKVTEEIRSIYNAHAVDIQKLNDVPTNRMTASAIVFSLSRKEIWMVGDCQCLVDGKLYENPKPGEKEIAAQRALIIRKSLKEGMSEAEMRRNDIGRKAILPTLKKACLEQNKLYPVIDGFNIPTHLVKVIPIDDKTHEIVFASDGYPKLMPTLNESEAELQRLLEEDPLCIYENIATKGLNEGQTSFDDRSYIRFRI</sequence>
<accession>A0A0D0HB00</accession>
<dbReference type="InterPro" id="IPR036457">
    <property type="entry name" value="PPM-type-like_dom_sf"/>
</dbReference>
<reference evidence="1 2" key="1">
    <citation type="submission" date="2015-01" db="EMBL/GenBank/DDBJ databases">
        <title>Comparative genomics of non-oral Prevotella species.</title>
        <authorList>
            <person name="Accetto T."/>
            <person name="Nograsek B."/>
            <person name="Avgustin G."/>
        </authorList>
    </citation>
    <scope>NUCLEOTIDE SEQUENCE [LARGE SCALE GENOMIC DNA]</scope>
    <source>
        <strain evidence="1 2">P5-119</strain>
    </source>
</reference>
<comment type="caution">
    <text evidence="1">The sequence shown here is derived from an EMBL/GenBank/DDBJ whole genome shotgun (WGS) entry which is preliminary data.</text>
</comment>
<evidence type="ECO:0000313" key="1">
    <source>
        <dbReference type="EMBL" id="KIP60589.1"/>
    </source>
</evidence>